<organism evidence="3 4">
    <name type="scientific">Deinococcus puniceus</name>
    <dbReference type="NCBI Taxonomy" id="1182568"/>
    <lineage>
        <taxon>Bacteria</taxon>
        <taxon>Thermotogati</taxon>
        <taxon>Deinococcota</taxon>
        <taxon>Deinococci</taxon>
        <taxon>Deinococcales</taxon>
        <taxon>Deinococcaceae</taxon>
        <taxon>Deinococcus</taxon>
    </lineage>
</organism>
<dbReference type="SUPFAM" id="SSF47413">
    <property type="entry name" value="lambda repressor-like DNA-binding domains"/>
    <property type="match status" value="1"/>
</dbReference>
<dbReference type="GO" id="GO:0003700">
    <property type="term" value="F:DNA-binding transcription factor activity"/>
    <property type="evidence" value="ECO:0007669"/>
    <property type="project" value="TreeGrafter"/>
</dbReference>
<dbReference type="Proteomes" id="UP000077363">
    <property type="component" value="Chromosome"/>
</dbReference>
<evidence type="ECO:0000256" key="1">
    <source>
        <dbReference type="ARBA" id="ARBA00023125"/>
    </source>
</evidence>
<name>A0A172T6S5_9DEIO</name>
<dbReference type="PANTHER" id="PTHR46797">
    <property type="entry name" value="HTH-TYPE TRANSCRIPTIONAL REGULATOR"/>
    <property type="match status" value="1"/>
</dbReference>
<accession>A0A172T6S5</accession>
<protein>
    <recommendedName>
        <fullName evidence="2">HTH cro/C1-type domain-containing protein</fullName>
    </recommendedName>
</protein>
<dbReference type="CDD" id="cd00093">
    <property type="entry name" value="HTH_XRE"/>
    <property type="match status" value="1"/>
</dbReference>
<sequence>MPPLREKVRKQHVPTAKELKFRLVLGQRIRDLRTPLFSQDEFAEAIDVYRSHMSNIERGKSDLKLSTLLRVAEALDMTVGELLDVVEGEPTL</sequence>
<dbReference type="PATRIC" id="fig|1182568.3.peg.324"/>
<gene>
    <name evidence="3" type="ORF">SU48_01580</name>
</gene>
<evidence type="ECO:0000259" key="2">
    <source>
        <dbReference type="PROSITE" id="PS50943"/>
    </source>
</evidence>
<reference evidence="3 4" key="1">
    <citation type="submission" date="2015-01" db="EMBL/GenBank/DDBJ databases">
        <title>Deinococcus puniceus/DY1/ whole genome sequencing.</title>
        <authorList>
            <person name="Kim M.K."/>
            <person name="Srinivasan S."/>
            <person name="Lee J.-J."/>
        </authorList>
    </citation>
    <scope>NUCLEOTIDE SEQUENCE [LARGE SCALE GENOMIC DNA]</scope>
    <source>
        <strain evidence="3 4">DY1</strain>
    </source>
</reference>
<keyword evidence="1" id="KW-0238">DNA-binding</keyword>
<proteinExistence type="predicted"/>
<dbReference type="InterPro" id="IPR001387">
    <property type="entry name" value="Cro/C1-type_HTH"/>
</dbReference>
<dbReference type="EMBL" id="CP011387">
    <property type="protein sequence ID" value="ANE42662.1"/>
    <property type="molecule type" value="Genomic_DNA"/>
</dbReference>
<dbReference type="GO" id="GO:0005829">
    <property type="term" value="C:cytosol"/>
    <property type="evidence" value="ECO:0007669"/>
    <property type="project" value="TreeGrafter"/>
</dbReference>
<dbReference type="PROSITE" id="PS50943">
    <property type="entry name" value="HTH_CROC1"/>
    <property type="match status" value="1"/>
</dbReference>
<dbReference type="SMART" id="SM00530">
    <property type="entry name" value="HTH_XRE"/>
    <property type="match status" value="1"/>
</dbReference>
<dbReference type="InterPro" id="IPR050807">
    <property type="entry name" value="TransReg_Diox_bact_type"/>
</dbReference>
<dbReference type="GO" id="GO:0003677">
    <property type="term" value="F:DNA binding"/>
    <property type="evidence" value="ECO:0007669"/>
    <property type="project" value="UniProtKB-KW"/>
</dbReference>
<feature type="domain" description="HTH cro/C1-type" evidence="2">
    <location>
        <begin position="38"/>
        <end position="82"/>
    </location>
</feature>
<dbReference type="OrthoDB" id="73213at2"/>
<dbReference type="InterPro" id="IPR010982">
    <property type="entry name" value="Lambda_DNA-bd_dom_sf"/>
</dbReference>
<evidence type="ECO:0000313" key="4">
    <source>
        <dbReference type="Proteomes" id="UP000077363"/>
    </source>
</evidence>
<dbReference type="PANTHER" id="PTHR46797:SF1">
    <property type="entry name" value="METHYLPHOSPHONATE SYNTHASE"/>
    <property type="match status" value="1"/>
</dbReference>
<dbReference type="Pfam" id="PF01381">
    <property type="entry name" value="HTH_3"/>
    <property type="match status" value="1"/>
</dbReference>
<dbReference type="AlphaFoldDB" id="A0A172T6S5"/>
<keyword evidence="4" id="KW-1185">Reference proteome</keyword>
<dbReference type="STRING" id="1182568.SU48_01580"/>
<dbReference type="KEGG" id="dpu:SU48_01580"/>
<evidence type="ECO:0000313" key="3">
    <source>
        <dbReference type="EMBL" id="ANE42662.1"/>
    </source>
</evidence>
<dbReference type="Gene3D" id="1.10.260.40">
    <property type="entry name" value="lambda repressor-like DNA-binding domains"/>
    <property type="match status" value="1"/>
</dbReference>